<reference evidence="11" key="1">
    <citation type="journal article" date="2019" name="bioRxiv">
        <title>Genomics, evolutionary history and diagnostics of the Alternaria alternata species group including apple and Asian pear pathotypes.</title>
        <authorList>
            <person name="Armitage A.D."/>
            <person name="Cockerton H.M."/>
            <person name="Sreenivasaprasad S."/>
            <person name="Woodhall J.W."/>
            <person name="Lane C.R."/>
            <person name="Harrison R.J."/>
            <person name="Clarkson J.P."/>
        </authorList>
    </citation>
    <scope>NUCLEOTIDE SEQUENCE [LARGE SCALE GENOMIC DNA]</scope>
    <source>
        <strain evidence="11">FERA 1177</strain>
    </source>
</reference>
<dbReference type="VEuPathDB" id="FungiDB:CC77DRAFT_482709"/>
<keyword evidence="3" id="KW-1003">Cell membrane</keyword>
<dbReference type="InterPro" id="IPR036259">
    <property type="entry name" value="MFS_trans_sf"/>
</dbReference>
<comment type="subcellular location">
    <subcellularLocation>
        <location evidence="1">Cell membrane</location>
        <topology evidence="1">Multi-pass membrane protein</topology>
    </subcellularLocation>
</comment>
<evidence type="ECO:0000256" key="6">
    <source>
        <dbReference type="ARBA" id="ARBA00023136"/>
    </source>
</evidence>
<dbReference type="GO" id="GO:0005886">
    <property type="term" value="C:plasma membrane"/>
    <property type="evidence" value="ECO:0007669"/>
    <property type="project" value="UniProtKB-SubCell"/>
</dbReference>
<dbReference type="AlphaFoldDB" id="A0A4Q4MUZ3"/>
<evidence type="ECO:0000256" key="5">
    <source>
        <dbReference type="ARBA" id="ARBA00022989"/>
    </source>
</evidence>
<sequence length="387" mass="42737">MSALRSIFSRLTAHSYQSAHVNPDDIHVDGNGFLDFAPNDLEKPTNWTTIRRVYVTITAVLLVVNAVLASSTPSGCLPSLSSHFNVSREAAGLTITLFLLGYCAGPLLFAPLSEFYGRQRVFFVTFTAYILFNFLCAWAPNFAGLLVGRFLSGTFVAASLSNVPGVLADLWDPVSRGVAMAGFSIMVWIGPALGPIISGFFQLKEDWRWTFYNLLWMGGATEGLMFTLPETYAPVILKVKAQRIRRASPPGYEDIKAPIEASEMSIVQSYKVALTRPWIILFDPISFCCAIYMAFVYLLLYMLFSIYPIVFQEKRGWNPGVGELPLLGTVLGAFLGGIVVVIFSRQQAKKSSAGHTIQPEDRLVLSMIGAVVFAASIFWLSWTAEYK</sequence>
<evidence type="ECO:0000256" key="2">
    <source>
        <dbReference type="ARBA" id="ARBA00022448"/>
    </source>
</evidence>
<organism evidence="10 11">
    <name type="scientific">Alternaria alternata</name>
    <name type="common">Alternaria rot fungus</name>
    <name type="synonym">Torula alternata</name>
    <dbReference type="NCBI Taxonomy" id="5599"/>
    <lineage>
        <taxon>Eukaryota</taxon>
        <taxon>Fungi</taxon>
        <taxon>Dikarya</taxon>
        <taxon>Ascomycota</taxon>
        <taxon>Pezizomycotina</taxon>
        <taxon>Dothideomycetes</taxon>
        <taxon>Pleosporomycetidae</taxon>
        <taxon>Pleosporales</taxon>
        <taxon>Pleosporineae</taxon>
        <taxon>Pleosporaceae</taxon>
        <taxon>Alternaria</taxon>
        <taxon>Alternaria sect. Alternaria</taxon>
        <taxon>Alternaria alternata complex</taxon>
    </lineage>
</organism>
<keyword evidence="6 8" id="KW-0472">Membrane</keyword>
<accession>A0A4Q4MUZ3</accession>
<evidence type="ECO:0000313" key="10">
    <source>
        <dbReference type="EMBL" id="RYN60365.1"/>
    </source>
</evidence>
<feature type="transmembrane region" description="Helical" evidence="8">
    <location>
        <begin position="179"/>
        <end position="202"/>
    </location>
</feature>
<evidence type="ECO:0000256" key="3">
    <source>
        <dbReference type="ARBA" id="ARBA00022475"/>
    </source>
</evidence>
<keyword evidence="2" id="KW-0813">Transport</keyword>
<evidence type="ECO:0000256" key="4">
    <source>
        <dbReference type="ARBA" id="ARBA00022692"/>
    </source>
</evidence>
<dbReference type="Pfam" id="PF07690">
    <property type="entry name" value="MFS_1"/>
    <property type="match status" value="1"/>
</dbReference>
<feature type="transmembrane region" description="Helical" evidence="8">
    <location>
        <begin position="324"/>
        <end position="343"/>
    </location>
</feature>
<evidence type="ECO:0000256" key="7">
    <source>
        <dbReference type="ARBA" id="ARBA00038459"/>
    </source>
</evidence>
<protein>
    <recommendedName>
        <fullName evidence="9">Major facilitator superfamily (MFS) profile domain-containing protein</fullName>
    </recommendedName>
</protein>
<dbReference type="PROSITE" id="PS50850">
    <property type="entry name" value="MFS"/>
    <property type="match status" value="1"/>
</dbReference>
<keyword evidence="5 8" id="KW-1133">Transmembrane helix</keyword>
<evidence type="ECO:0000259" key="9">
    <source>
        <dbReference type="PROSITE" id="PS50850"/>
    </source>
</evidence>
<keyword evidence="4 8" id="KW-0812">Transmembrane</keyword>
<proteinExistence type="inferred from homology"/>
<dbReference type="Gene3D" id="1.20.1250.20">
    <property type="entry name" value="MFS general substrate transporter like domains"/>
    <property type="match status" value="1"/>
</dbReference>
<feature type="transmembrane region" description="Helical" evidence="8">
    <location>
        <begin position="363"/>
        <end position="382"/>
    </location>
</feature>
<dbReference type="PANTHER" id="PTHR23502">
    <property type="entry name" value="MAJOR FACILITATOR SUPERFAMILY"/>
    <property type="match status" value="1"/>
</dbReference>
<dbReference type="PANTHER" id="PTHR23502:SF186">
    <property type="entry name" value="MAJOR FACILITATOR SUPERFAMILY (MFS) PROFILE DOMAIN-CONTAINING PROTEIN"/>
    <property type="match status" value="1"/>
</dbReference>
<feature type="transmembrane region" description="Helical" evidence="8">
    <location>
        <begin position="53"/>
        <end position="70"/>
    </location>
</feature>
<feature type="transmembrane region" description="Helical" evidence="8">
    <location>
        <begin position="121"/>
        <end position="140"/>
    </location>
</feature>
<dbReference type="SUPFAM" id="SSF103473">
    <property type="entry name" value="MFS general substrate transporter"/>
    <property type="match status" value="1"/>
</dbReference>
<evidence type="ECO:0000256" key="1">
    <source>
        <dbReference type="ARBA" id="ARBA00004651"/>
    </source>
</evidence>
<dbReference type="GO" id="GO:0022857">
    <property type="term" value="F:transmembrane transporter activity"/>
    <property type="evidence" value="ECO:0007669"/>
    <property type="project" value="InterPro"/>
</dbReference>
<name>A0A4Q4MUZ3_ALTAL</name>
<dbReference type="InterPro" id="IPR011701">
    <property type="entry name" value="MFS"/>
</dbReference>
<comment type="caution">
    <text evidence="10">The sequence shown here is derived from an EMBL/GenBank/DDBJ whole genome shotgun (WGS) entry which is preliminary data.</text>
</comment>
<dbReference type="Proteomes" id="UP000291422">
    <property type="component" value="Unassembled WGS sequence"/>
</dbReference>
<feature type="transmembrane region" description="Helical" evidence="8">
    <location>
        <begin position="90"/>
        <end position="109"/>
    </location>
</feature>
<evidence type="ECO:0000256" key="8">
    <source>
        <dbReference type="SAM" id="Phobius"/>
    </source>
</evidence>
<comment type="similarity">
    <text evidence="7">Belongs to the major facilitator superfamily. DHA1 family. Polyamines/proton antiporter (TC 2.A.1.2.16) subfamily.</text>
</comment>
<feature type="transmembrane region" description="Helical" evidence="8">
    <location>
        <begin position="278"/>
        <end position="304"/>
    </location>
</feature>
<evidence type="ECO:0000313" key="11">
    <source>
        <dbReference type="Proteomes" id="UP000291422"/>
    </source>
</evidence>
<gene>
    <name evidence="10" type="ORF">AA0117_g13079</name>
</gene>
<dbReference type="InterPro" id="IPR020846">
    <property type="entry name" value="MFS_dom"/>
</dbReference>
<dbReference type="EMBL" id="PDXD01000127">
    <property type="protein sequence ID" value="RYN60365.1"/>
    <property type="molecule type" value="Genomic_DNA"/>
</dbReference>
<feature type="domain" description="Major facilitator superfamily (MFS) profile" evidence="9">
    <location>
        <begin position="51"/>
        <end position="387"/>
    </location>
</feature>